<dbReference type="Ensembl" id="ENSGMOT00000067762.1">
    <property type="protein sequence ID" value="ENSGMOP00000064556.1"/>
    <property type="gene ID" value="ENSGMOG00000035576.1"/>
</dbReference>
<dbReference type="PANTHER" id="PTHR12460:SF40">
    <property type="entry name" value="REGULATION OF NUCLEAR PRE-MRNA DOMAIN-CONTAINING PROTEIN 2"/>
    <property type="match status" value="1"/>
</dbReference>
<dbReference type="SUPFAM" id="SSF48464">
    <property type="entry name" value="ENTH/VHS domain"/>
    <property type="match status" value="1"/>
</dbReference>
<dbReference type="GeneTree" id="ENSGT00940000177218"/>
<evidence type="ECO:0000259" key="1">
    <source>
        <dbReference type="PROSITE" id="PS51391"/>
    </source>
</evidence>
<reference evidence="2" key="2">
    <citation type="submission" date="2025-09" db="UniProtKB">
        <authorList>
            <consortium name="Ensembl"/>
        </authorList>
    </citation>
    <scope>IDENTIFICATION</scope>
</reference>
<dbReference type="AlphaFoldDB" id="A0A8C5FVN5"/>
<evidence type="ECO:0000313" key="3">
    <source>
        <dbReference type="Proteomes" id="UP000694546"/>
    </source>
</evidence>
<feature type="domain" description="CID" evidence="1">
    <location>
        <begin position="8"/>
        <end position="67"/>
    </location>
</feature>
<proteinExistence type="predicted"/>
<dbReference type="InterPro" id="IPR008942">
    <property type="entry name" value="ENTH_VHS"/>
</dbReference>
<evidence type="ECO:0000313" key="2">
    <source>
        <dbReference type="Ensembl" id="ENSGMOP00000064556.1"/>
    </source>
</evidence>
<dbReference type="OMA" id="FHNMIVK"/>
<dbReference type="InterPro" id="IPR006569">
    <property type="entry name" value="CID_dom"/>
</dbReference>
<reference evidence="2" key="1">
    <citation type="submission" date="2025-08" db="UniProtKB">
        <authorList>
            <consortium name="Ensembl"/>
        </authorList>
    </citation>
    <scope>IDENTIFICATION</scope>
</reference>
<dbReference type="PANTHER" id="PTHR12460">
    <property type="entry name" value="CYCLIN-DEPENDENT KINASE INHIBITOR-RELATED PROTEIN"/>
    <property type="match status" value="1"/>
</dbReference>
<sequence length="67" mass="7530">MAAGSGASGGSLESKLDKKFQTVSNTMDSIQGLSTWCIENKKFHNMIVKYWMKWLRKCKLLNSSRTG</sequence>
<dbReference type="Proteomes" id="UP000694546">
    <property type="component" value="Chromosome 22"/>
</dbReference>
<dbReference type="GO" id="GO:0000993">
    <property type="term" value="F:RNA polymerase II complex binding"/>
    <property type="evidence" value="ECO:0007669"/>
    <property type="project" value="TreeGrafter"/>
</dbReference>
<dbReference type="Pfam" id="PF04818">
    <property type="entry name" value="CID"/>
    <property type="match status" value="1"/>
</dbReference>
<dbReference type="GO" id="GO:0031124">
    <property type="term" value="P:mRNA 3'-end processing"/>
    <property type="evidence" value="ECO:0007669"/>
    <property type="project" value="TreeGrafter"/>
</dbReference>
<name>A0A8C5FVN5_GADMO</name>
<organism evidence="2 3">
    <name type="scientific">Gadus morhua</name>
    <name type="common">Atlantic cod</name>
    <dbReference type="NCBI Taxonomy" id="8049"/>
    <lineage>
        <taxon>Eukaryota</taxon>
        <taxon>Metazoa</taxon>
        <taxon>Chordata</taxon>
        <taxon>Craniata</taxon>
        <taxon>Vertebrata</taxon>
        <taxon>Euteleostomi</taxon>
        <taxon>Actinopterygii</taxon>
        <taxon>Neopterygii</taxon>
        <taxon>Teleostei</taxon>
        <taxon>Neoteleostei</taxon>
        <taxon>Acanthomorphata</taxon>
        <taxon>Zeiogadaria</taxon>
        <taxon>Gadariae</taxon>
        <taxon>Gadiformes</taxon>
        <taxon>Gadoidei</taxon>
        <taxon>Gadidae</taxon>
        <taxon>Gadus</taxon>
    </lineage>
</organism>
<protein>
    <recommendedName>
        <fullName evidence="1">CID domain-containing protein</fullName>
    </recommendedName>
</protein>
<dbReference type="Gene3D" id="1.25.40.90">
    <property type="match status" value="1"/>
</dbReference>
<accession>A0A8C5FVN5</accession>
<dbReference type="PROSITE" id="PS51391">
    <property type="entry name" value="CID"/>
    <property type="match status" value="1"/>
</dbReference>
<keyword evidence="3" id="KW-1185">Reference proteome</keyword>